<name>A0A1W1WHX8_SULTA</name>
<protein>
    <recommendedName>
        <fullName evidence="3">BREX-3 system P-loop-containing protein BrxF</fullName>
    </recommendedName>
</protein>
<accession>A0A1W1WHX8</accession>
<dbReference type="InterPro" id="IPR048067">
    <property type="entry name" value="BREX_3_BrxF"/>
</dbReference>
<reference evidence="2" key="1">
    <citation type="submission" date="2017-04" db="EMBL/GenBank/DDBJ databases">
        <authorList>
            <person name="Varghese N."/>
            <person name="Submissions S."/>
        </authorList>
    </citation>
    <scope>NUCLEOTIDE SEQUENCE [LARGE SCALE GENOMIC DNA]</scope>
    <source>
        <strain evidence="2">DSM 9293</strain>
    </source>
</reference>
<dbReference type="RefSeq" id="WP_020373657.1">
    <property type="nucleotide sequence ID" value="NZ_FWWY01000001.1"/>
</dbReference>
<evidence type="ECO:0008006" key="3">
    <source>
        <dbReference type="Google" id="ProtNLM"/>
    </source>
</evidence>
<dbReference type="InterPro" id="IPR027417">
    <property type="entry name" value="P-loop_NTPase"/>
</dbReference>
<keyword evidence="2" id="KW-1185">Reference proteome</keyword>
<sequence>MQEGWDVISQKVRHLPSHLHPLYVIAGAQGSGKTTLARRIANEGLGVYINLSWALARYLLHQGDLALFTIHHLLMCCEETLSSVPFVFDNIELLMTLKIQVIPFFQDFSRHHPAVVIWPGSVEDGVFQYSMPSRDDYYYFRDTVVMVTNLENKNGGNV</sequence>
<dbReference type="SUPFAM" id="SSF52540">
    <property type="entry name" value="P-loop containing nucleoside triphosphate hydrolases"/>
    <property type="match status" value="1"/>
</dbReference>
<dbReference type="OrthoDB" id="7503064at2"/>
<dbReference type="Proteomes" id="UP000192660">
    <property type="component" value="Unassembled WGS sequence"/>
</dbReference>
<dbReference type="EMBL" id="FWWY01000001">
    <property type="protein sequence ID" value="SMC05856.1"/>
    <property type="molecule type" value="Genomic_DNA"/>
</dbReference>
<evidence type="ECO:0000313" key="2">
    <source>
        <dbReference type="Proteomes" id="UP000192660"/>
    </source>
</evidence>
<dbReference type="NCBIfam" id="NF033453">
    <property type="entry name" value="BREX_3_BrxF"/>
    <property type="match status" value="1"/>
</dbReference>
<gene>
    <name evidence="1" type="ORF">SAMN00768000_2494</name>
</gene>
<dbReference type="STRING" id="28034.BFX07_12705"/>
<proteinExistence type="predicted"/>
<evidence type="ECO:0000313" key="1">
    <source>
        <dbReference type="EMBL" id="SMC05856.1"/>
    </source>
</evidence>
<dbReference type="AlphaFoldDB" id="A0A1W1WHX8"/>
<organism evidence="1 2">
    <name type="scientific">Sulfobacillus thermosulfidooxidans (strain DSM 9293 / VKM B-1269 / AT-1)</name>
    <dbReference type="NCBI Taxonomy" id="929705"/>
    <lineage>
        <taxon>Bacteria</taxon>
        <taxon>Bacillati</taxon>
        <taxon>Bacillota</taxon>
        <taxon>Clostridia</taxon>
        <taxon>Eubacteriales</taxon>
        <taxon>Clostridiales Family XVII. Incertae Sedis</taxon>
        <taxon>Sulfobacillus</taxon>
    </lineage>
</organism>